<dbReference type="Pfam" id="PF07690">
    <property type="entry name" value="MFS_1"/>
    <property type="match status" value="2"/>
</dbReference>
<accession>U4KPL6</accession>
<dbReference type="STRING" id="61635.BN85312750"/>
<evidence type="ECO:0000256" key="4">
    <source>
        <dbReference type="ARBA" id="ARBA00023136"/>
    </source>
</evidence>
<dbReference type="InterPro" id="IPR050327">
    <property type="entry name" value="Proton-linked_MCT"/>
</dbReference>
<feature type="transmembrane region" description="Helical" evidence="5">
    <location>
        <begin position="92"/>
        <end position="116"/>
    </location>
</feature>
<feature type="transmembrane region" description="Helical" evidence="5">
    <location>
        <begin position="128"/>
        <end position="153"/>
    </location>
</feature>
<feature type="transmembrane region" description="Helical" evidence="5">
    <location>
        <begin position="318"/>
        <end position="339"/>
    </location>
</feature>
<dbReference type="SUPFAM" id="SSF103473">
    <property type="entry name" value="MFS general substrate transporter"/>
    <property type="match status" value="1"/>
</dbReference>
<dbReference type="PROSITE" id="PS50850">
    <property type="entry name" value="MFS"/>
    <property type="match status" value="1"/>
</dbReference>
<keyword evidence="4 5" id="KW-0472">Membrane</keyword>
<feature type="transmembrane region" description="Helical" evidence="5">
    <location>
        <begin position="231"/>
        <end position="249"/>
    </location>
</feature>
<evidence type="ECO:0000259" key="6">
    <source>
        <dbReference type="PROSITE" id="PS50850"/>
    </source>
</evidence>
<gene>
    <name evidence="7" type="ORF">BN85312750</name>
</gene>
<name>U4KPL6_9MOLU</name>
<evidence type="ECO:0000256" key="2">
    <source>
        <dbReference type="ARBA" id="ARBA00022692"/>
    </source>
</evidence>
<keyword evidence="3 5" id="KW-1133">Transmembrane helix</keyword>
<dbReference type="InterPro" id="IPR036259">
    <property type="entry name" value="MFS_trans_sf"/>
</dbReference>
<dbReference type="InterPro" id="IPR011701">
    <property type="entry name" value="MFS"/>
</dbReference>
<feature type="transmembrane region" description="Helical" evidence="5">
    <location>
        <begin position="70"/>
        <end position="86"/>
    </location>
</feature>
<dbReference type="RefSeq" id="WP_030005156.1">
    <property type="nucleotide sequence ID" value="NC_022549.1"/>
</dbReference>
<dbReference type="OrthoDB" id="9793415at2"/>
<dbReference type="Gene3D" id="1.20.1250.20">
    <property type="entry name" value="MFS general substrate transporter like domains"/>
    <property type="match status" value="2"/>
</dbReference>
<evidence type="ECO:0000256" key="1">
    <source>
        <dbReference type="ARBA" id="ARBA00004651"/>
    </source>
</evidence>
<keyword evidence="8" id="KW-1185">Reference proteome</keyword>
<dbReference type="KEGG" id="abra:BN85312750"/>
<feature type="transmembrane region" description="Helical" evidence="5">
    <location>
        <begin position="159"/>
        <end position="178"/>
    </location>
</feature>
<feature type="transmembrane region" description="Helical" evidence="5">
    <location>
        <begin position="284"/>
        <end position="306"/>
    </location>
</feature>
<evidence type="ECO:0000256" key="5">
    <source>
        <dbReference type="SAM" id="Phobius"/>
    </source>
</evidence>
<reference evidence="7 8" key="1">
    <citation type="journal article" date="2013" name="J. Mol. Microbiol. Biotechnol.">
        <title>Analysis of the Complete Genomes of Acholeplasma brassicae , A. palmae and A. laidlawii and Their Comparison to the Obligate Parasites from ' Candidatus Phytoplasma'.</title>
        <authorList>
            <person name="Kube M."/>
            <person name="Siewert C."/>
            <person name="Migdoll A.M."/>
            <person name="Duduk B."/>
            <person name="Holz S."/>
            <person name="Rabus R."/>
            <person name="Seemuller E."/>
            <person name="Mitrovic J."/>
            <person name="Muller I."/>
            <person name="Buttner C."/>
            <person name="Reinhardt R."/>
        </authorList>
    </citation>
    <scope>NUCLEOTIDE SEQUENCE [LARGE SCALE GENOMIC DNA]</scope>
    <source>
        <strain evidence="8">0502</strain>
    </source>
</reference>
<protein>
    <submittedName>
        <fullName evidence="7">Major facilitator superfamily MFS 1</fullName>
    </submittedName>
</protein>
<feature type="transmembrane region" description="Helical" evidence="5">
    <location>
        <begin position="38"/>
        <end position="58"/>
    </location>
</feature>
<dbReference type="EMBL" id="FO681348">
    <property type="protein sequence ID" value="CCV66296.1"/>
    <property type="molecule type" value="Genomic_DNA"/>
</dbReference>
<dbReference type="GO" id="GO:0022857">
    <property type="term" value="F:transmembrane transporter activity"/>
    <property type="evidence" value="ECO:0007669"/>
    <property type="project" value="InterPro"/>
</dbReference>
<dbReference type="PANTHER" id="PTHR11360:SF304">
    <property type="entry name" value="MFS DOMAIN-CONTAINING PROTEIN"/>
    <property type="match status" value="1"/>
</dbReference>
<proteinExistence type="predicted"/>
<feature type="transmembrane region" description="Helical" evidence="5">
    <location>
        <begin position="199"/>
        <end position="225"/>
    </location>
</feature>
<keyword evidence="2 5" id="KW-0812">Transmembrane</keyword>
<dbReference type="HOGENOM" id="CLU_001265_59_7_14"/>
<feature type="transmembrane region" description="Helical" evidence="5">
    <location>
        <begin position="351"/>
        <end position="371"/>
    </location>
</feature>
<dbReference type="Proteomes" id="UP000032737">
    <property type="component" value="Chromosome"/>
</dbReference>
<evidence type="ECO:0000313" key="8">
    <source>
        <dbReference type="Proteomes" id="UP000032737"/>
    </source>
</evidence>
<comment type="subcellular location">
    <subcellularLocation>
        <location evidence="1">Cell membrane</location>
        <topology evidence="1">Multi-pass membrane protein</topology>
    </subcellularLocation>
</comment>
<evidence type="ECO:0000256" key="3">
    <source>
        <dbReference type="ARBA" id="ARBA00022989"/>
    </source>
</evidence>
<dbReference type="GO" id="GO:0005886">
    <property type="term" value="C:plasma membrane"/>
    <property type="evidence" value="ECO:0007669"/>
    <property type="project" value="UniProtKB-SubCell"/>
</dbReference>
<feature type="domain" description="Major facilitator superfamily (MFS) profile" evidence="6">
    <location>
        <begin position="194"/>
        <end position="379"/>
    </location>
</feature>
<feature type="transmembrane region" description="Helical" evidence="5">
    <location>
        <begin position="256"/>
        <end position="278"/>
    </location>
</feature>
<dbReference type="AlphaFoldDB" id="U4KPL6"/>
<dbReference type="InterPro" id="IPR020846">
    <property type="entry name" value="MFS_dom"/>
</dbReference>
<sequence length="379" mass="41947">MRKVIEICVGLLVMIFMGSVYAYSVFREDIRLVYQVNLFLSGLPYMVALLFYAVSMFLTGRLIRRNNVRLISFIGLSLIVLGFYLASESKSIWSLTLSYGVIVGFGVGMVYTVPVFRIQQFGSKHAGLITGFVLLGFGVSPVITAPLISYFLSFGLNNAFRLMALIFVLIMPLMVVYNNDVPIKRVQHQLPKDRIFFKLYIFFMLSISIGLMMIGLSMQIGLAYGYSSRNLSILLTVFALGNGISRPLFGYLHDRFGFTINGFILLIVLITGASIGLINQGSYIGLFAVSFSLFWFSLGGLLSLMPQVIKTIYGIDRYASYFGVMFTSYGVAAIVGHLSSGLVLDMVSSTSILYLVIIGIVSMAFVTLISISKDSKRSI</sequence>
<organism evidence="7 8">
    <name type="scientific">Acholeplasma brassicae</name>
    <dbReference type="NCBI Taxonomy" id="61635"/>
    <lineage>
        <taxon>Bacteria</taxon>
        <taxon>Bacillati</taxon>
        <taxon>Mycoplasmatota</taxon>
        <taxon>Mollicutes</taxon>
        <taxon>Acholeplasmatales</taxon>
        <taxon>Acholeplasmataceae</taxon>
        <taxon>Acholeplasma</taxon>
    </lineage>
</organism>
<evidence type="ECO:0000313" key="7">
    <source>
        <dbReference type="EMBL" id="CCV66296.1"/>
    </source>
</evidence>
<dbReference type="PANTHER" id="PTHR11360">
    <property type="entry name" value="MONOCARBOXYLATE TRANSPORTER"/>
    <property type="match status" value="1"/>
</dbReference>